<evidence type="ECO:0000313" key="13">
    <source>
        <dbReference type="EMBL" id="COV60504.1"/>
    </source>
</evidence>
<evidence type="ECO:0000313" key="24">
    <source>
        <dbReference type="Proteomes" id="UP000045842"/>
    </source>
</evidence>
<evidence type="ECO:0000313" key="25">
    <source>
        <dbReference type="Proteomes" id="UP000046680"/>
    </source>
</evidence>
<reference evidence="18" key="7">
    <citation type="submission" date="2018-07" db="EMBL/GenBank/DDBJ databases">
        <authorList>
            <person name="Shah S."/>
            <person name="Brown T."/>
            <person name="Auld S."/>
            <person name="Bratton K."/>
            <person name="Narechania A."/>
            <person name="Mathema B."/>
            <person name="Gandhi N."/>
        </authorList>
    </citation>
    <scope>NUCLEOTIDE SEQUENCE</scope>
    <source>
        <strain evidence="18">32301_S10</strain>
    </source>
</reference>
<dbReference type="Proteomes" id="UP000044938">
    <property type="component" value="Unassembled WGS sequence"/>
</dbReference>
<dbReference type="EMBL" id="CNFU01000448">
    <property type="protein sequence ID" value="CKR85165.1"/>
    <property type="molecule type" value="Genomic_DNA"/>
</dbReference>
<evidence type="ECO:0000313" key="6">
    <source>
        <dbReference type="EMBL" id="CFR65567.1"/>
    </source>
</evidence>
<dbReference type="Proteomes" id="UP000048600">
    <property type="component" value="Unassembled WGS sequence"/>
</dbReference>
<evidence type="ECO:0000313" key="21">
    <source>
        <dbReference type="Proteomes" id="UP000039021"/>
    </source>
</evidence>
<name>A0A045GPZ8_MYCTX</name>
<reference evidence="19 34" key="8">
    <citation type="submission" date="2018-08" db="EMBL/GenBank/DDBJ databases">
        <authorList>
            <person name="Fokvardsen B D."/>
            <person name="Norman A."/>
        </authorList>
    </citation>
    <scope>NUCLEOTIDE SEQUENCE [LARGE SCALE GENOMIC DNA]</scope>
    <source>
        <strain evidence="19 34">DKC2</strain>
    </source>
</reference>
<dbReference type="Proteomes" id="UP000045842">
    <property type="component" value="Unassembled WGS sequence"/>
</dbReference>
<evidence type="ECO:0000313" key="17">
    <source>
        <dbReference type="EMBL" id="OMH60797.1"/>
    </source>
</evidence>
<dbReference type="PANTHER" id="PTHR30134:SF2">
    <property type="entry name" value="HYDROGENASE MATURATION FACTOR HYPB"/>
    <property type="match status" value="1"/>
</dbReference>
<dbReference type="GeneID" id="77383583"/>
<evidence type="ECO:0000313" key="15">
    <source>
        <dbReference type="EMBL" id="COW82279.1"/>
    </source>
</evidence>
<evidence type="ECO:0000313" key="30">
    <source>
        <dbReference type="Proteomes" id="UP000049023"/>
    </source>
</evidence>
<dbReference type="EMBL" id="CSBK01000033">
    <property type="protein sequence ID" value="COW82279.1"/>
    <property type="molecule type" value="Genomic_DNA"/>
</dbReference>
<organism evidence="15 21">
    <name type="scientific">Mycobacterium tuberculosis</name>
    <dbReference type="NCBI Taxonomy" id="1773"/>
    <lineage>
        <taxon>Bacteria</taxon>
        <taxon>Bacillati</taxon>
        <taxon>Actinomycetota</taxon>
        <taxon>Actinomycetes</taxon>
        <taxon>Mycobacteriales</taxon>
        <taxon>Mycobacteriaceae</taxon>
        <taxon>Mycobacterium</taxon>
        <taxon>Mycobacterium tuberculosis complex</taxon>
    </lineage>
</organism>
<dbReference type="EMBL" id="CSAJ01000467">
    <property type="protein sequence ID" value="COW70630.1"/>
    <property type="molecule type" value="Genomic_DNA"/>
</dbReference>
<reference evidence="15 31" key="3">
    <citation type="submission" date="2015-03" db="EMBL/GenBank/DDBJ databases">
        <authorList>
            <consortium name="Pathogen Informatics"/>
            <person name="Murphy D."/>
        </authorList>
    </citation>
    <scope>NUCLEOTIDE SEQUENCE</scope>
    <source>
        <strain evidence="9 31">0268S</strain>
        <strain evidence="15">N09902308</strain>
    </source>
</reference>
<evidence type="ECO:0000313" key="16">
    <source>
        <dbReference type="EMBL" id="MBP0684780.1"/>
    </source>
</evidence>
<proteinExistence type="predicted"/>
<dbReference type="EMBL" id="CGCX01000042">
    <property type="protein sequence ID" value="CFR65567.1"/>
    <property type="molecule type" value="Genomic_DNA"/>
</dbReference>
<evidence type="ECO:0000313" key="4">
    <source>
        <dbReference type="EMBL" id="CFE39079.1"/>
    </source>
</evidence>
<keyword evidence="3" id="KW-0342">GTP-binding</keyword>
<dbReference type="RefSeq" id="WP_003414566.1">
    <property type="nucleotide sequence ID" value="NZ_AP017901.1"/>
</dbReference>
<keyword evidence="1" id="KW-0547">Nucleotide-binding</keyword>
<dbReference type="EMBL" id="COPH01000015">
    <property type="protein sequence ID" value="CLW26581.1"/>
    <property type="molecule type" value="Genomic_DNA"/>
</dbReference>
<evidence type="ECO:0000313" key="26">
    <source>
        <dbReference type="Proteomes" id="UP000046947"/>
    </source>
</evidence>
<dbReference type="EMBL" id="CQQC01001193">
    <property type="protein sequence ID" value="CNV72633.1"/>
    <property type="molecule type" value="Genomic_DNA"/>
</dbReference>
<reference evidence="17 32" key="4">
    <citation type="submission" date="2016-04" db="EMBL/GenBank/DDBJ databases">
        <authorList>
            <person name="Bigi M."/>
            <person name="Bigi F."/>
            <person name="Soria M.A."/>
        </authorList>
    </citation>
    <scope>NUCLEOTIDE SEQUENCE [LARGE SCALE GENOMIC DNA]</scope>
    <source>
        <strain evidence="17 32">6548</strain>
    </source>
</reference>
<dbReference type="Proteomes" id="UP000046680">
    <property type="component" value="Unassembled WGS sequence"/>
</dbReference>
<dbReference type="EMBL" id="QTBD01000233">
    <property type="protein sequence ID" value="REQ47964.1"/>
    <property type="molecule type" value="Genomic_DNA"/>
</dbReference>
<dbReference type="Proteomes" id="UP000048948">
    <property type="component" value="Unassembled WGS sequence"/>
</dbReference>
<evidence type="ECO:0000313" key="27">
    <source>
        <dbReference type="Proteomes" id="UP000048289"/>
    </source>
</evidence>
<dbReference type="Proteomes" id="UP000039021">
    <property type="component" value="Unassembled WGS sequence"/>
</dbReference>
<evidence type="ECO:0000313" key="32">
    <source>
        <dbReference type="Proteomes" id="UP000189452"/>
    </source>
</evidence>
<evidence type="ECO:0000256" key="2">
    <source>
        <dbReference type="ARBA" id="ARBA00022801"/>
    </source>
</evidence>
<dbReference type="AlphaFoldDB" id="A0A045GPZ8"/>
<keyword evidence="2" id="KW-0378">Hydrolase</keyword>
<evidence type="ECO:0000313" key="33">
    <source>
        <dbReference type="Proteomes" id="UP000256381"/>
    </source>
</evidence>
<dbReference type="Proteomes" id="UP000671119">
    <property type="component" value="Unassembled WGS sequence"/>
</dbReference>
<dbReference type="GO" id="GO:0008270">
    <property type="term" value="F:zinc ion binding"/>
    <property type="evidence" value="ECO:0007669"/>
    <property type="project" value="TreeGrafter"/>
</dbReference>
<dbReference type="Proteomes" id="UP000038802">
    <property type="component" value="Unassembled WGS sequence"/>
</dbReference>
<evidence type="ECO:0000313" key="31">
    <source>
        <dbReference type="Proteomes" id="UP000050139"/>
    </source>
</evidence>
<dbReference type="EMBL" id="CHKL01000014">
    <property type="protein sequence ID" value="COV60504.1"/>
    <property type="molecule type" value="Genomic_DNA"/>
</dbReference>
<dbReference type="Proteomes" id="UP000300237">
    <property type="component" value="Chromosome"/>
</dbReference>
<dbReference type="EMBL" id="CFOH01000087">
    <property type="protein sequence ID" value="CFE47666.1"/>
    <property type="molecule type" value="Genomic_DNA"/>
</dbReference>
<dbReference type="EMBL" id="CSAD01000049">
    <property type="protein sequence ID" value="COU90403.1"/>
    <property type="molecule type" value="Genomic_DNA"/>
</dbReference>
<dbReference type="GO" id="GO:0016151">
    <property type="term" value="F:nickel cation binding"/>
    <property type="evidence" value="ECO:0007669"/>
    <property type="project" value="InterPro"/>
</dbReference>
<evidence type="ECO:0000313" key="5">
    <source>
        <dbReference type="EMBL" id="CFE47666.1"/>
    </source>
</evidence>
<dbReference type="EMBL" id="CNGE01000093">
    <property type="protein sequence ID" value="CKR84778.1"/>
    <property type="molecule type" value="Genomic_DNA"/>
</dbReference>
<evidence type="ECO:0000313" key="12">
    <source>
        <dbReference type="EMBL" id="COV46727.1"/>
    </source>
</evidence>
<dbReference type="InterPro" id="IPR027417">
    <property type="entry name" value="P-loop_NTPase"/>
</dbReference>
<dbReference type="SUPFAM" id="SSF52540">
    <property type="entry name" value="P-loop containing nucleoside triphosphate hydrolases"/>
    <property type="match status" value="1"/>
</dbReference>
<dbReference type="Proteomes" id="UP000050139">
    <property type="component" value="Unassembled WGS sequence"/>
</dbReference>
<reference evidence="16 35" key="9">
    <citation type="submission" date="2021-03" db="EMBL/GenBank/DDBJ databases">
        <title>Whole Genome Sequencing of Mycobacterium tuberculosis clinical isolates from Arunachal Pradesh, India.</title>
        <authorList>
            <person name="Singh S."/>
            <person name="Mudliar S.R."/>
            <person name="Kulsum U."/>
            <person name="Rufai S.B."/>
            <person name="Singh P.K."/>
            <person name="Umpo M."/>
            <person name="Nyori M."/>
        </authorList>
    </citation>
    <scope>NUCLEOTIDE SEQUENCE [LARGE SCALE GENOMIC DNA]</scope>
    <source>
        <strain evidence="16 35">OMICS/BPL/0142/20/SP</strain>
    </source>
</reference>
<evidence type="ECO:0000313" key="10">
    <source>
        <dbReference type="EMBL" id="CNV72633.1"/>
    </source>
</evidence>
<dbReference type="EMBL" id="LWDQ01000001">
    <property type="protein sequence ID" value="OMH60797.1"/>
    <property type="molecule type" value="Genomic_DNA"/>
</dbReference>
<dbReference type="Proteomes" id="UP000256381">
    <property type="component" value="Unassembled WGS sequence"/>
</dbReference>
<evidence type="ECO:0000313" key="23">
    <source>
        <dbReference type="Proteomes" id="UP000044938"/>
    </source>
</evidence>
<dbReference type="STRING" id="115862.BBG46_14905"/>
<reference evidence="17 32" key="6">
    <citation type="submission" date="2017-02" db="EMBL/GenBank/DDBJ databases">
        <title>Protein polymorphisms may explain contrasting epidemiological fitness of two variants of a multidrug-resistant Mycobacterium tuberculosis strain.</title>
        <authorList>
            <person name="Bigi M.M."/>
            <person name="Lopez B."/>
            <person name="Blanco F.C."/>
            <person name="Sasiain M.C."/>
            <person name="De La Barrera S."/>
            <person name="Ritacco V."/>
            <person name="Bigi F."/>
            <person name="Soria M.A."/>
        </authorList>
    </citation>
    <scope>NUCLEOTIDE SEQUENCE [LARGE SCALE GENOMIC DNA]</scope>
    <source>
        <strain evidence="17 32">6548</strain>
    </source>
</reference>
<dbReference type="Proteomes" id="UP000039217">
    <property type="component" value="Unassembled WGS sequence"/>
</dbReference>
<dbReference type="Proteomes" id="UP000048289">
    <property type="component" value="Unassembled WGS sequence"/>
</dbReference>
<evidence type="ECO:0000256" key="1">
    <source>
        <dbReference type="ARBA" id="ARBA00022741"/>
    </source>
</evidence>
<dbReference type="OMA" id="INHTAKQ"/>
<dbReference type="Gene3D" id="3.40.50.300">
    <property type="entry name" value="P-loop containing nucleotide triphosphate hydrolases"/>
    <property type="match status" value="1"/>
</dbReference>
<evidence type="ECO:0000313" key="8">
    <source>
        <dbReference type="EMBL" id="CKR85165.1"/>
    </source>
</evidence>
<sequence>MVSSVTEGKDKPLMYPATFRSRDVVLLDKIDLVPFLDADVDAYIAHVREVNAAATILPTSTRTGAGMGSWS</sequence>
<dbReference type="PATRIC" id="fig|1773.206.peg.1563"/>
<protein>
    <submittedName>
        <fullName evidence="17">Hydrogenase isoenzymes nickel incorporation protein HypB</fullName>
    </submittedName>
    <submittedName>
        <fullName evidence="16">Hydrogenase nickel incorporation protein HypB</fullName>
    </submittedName>
    <submittedName>
        <fullName evidence="15">Truncated hydrogenase nickel incorporation protein</fullName>
    </submittedName>
</protein>
<evidence type="ECO:0000313" key="19">
    <source>
        <dbReference type="EMBL" id="VCU51139.1"/>
    </source>
</evidence>
<evidence type="ECO:0000313" key="9">
    <source>
        <dbReference type="EMBL" id="CLW26581.1"/>
    </source>
</evidence>
<evidence type="ECO:0000313" key="29">
    <source>
        <dbReference type="Proteomes" id="UP000048948"/>
    </source>
</evidence>
<dbReference type="InterPro" id="IPR004392">
    <property type="entry name" value="Hyd_mat_HypB"/>
</dbReference>
<dbReference type="GO" id="GO:0003924">
    <property type="term" value="F:GTPase activity"/>
    <property type="evidence" value="ECO:0007669"/>
    <property type="project" value="InterPro"/>
</dbReference>
<dbReference type="EMBL" id="CSAE01000123">
    <property type="protein sequence ID" value="COV46727.1"/>
    <property type="molecule type" value="Genomic_DNA"/>
</dbReference>
<evidence type="ECO:0000313" key="7">
    <source>
        <dbReference type="EMBL" id="CKR84778.1"/>
    </source>
</evidence>
<evidence type="ECO:0000313" key="28">
    <source>
        <dbReference type="Proteomes" id="UP000048600"/>
    </source>
</evidence>
<reference evidence="12" key="1">
    <citation type="submission" date="2015-03" db="EMBL/GenBank/DDBJ databases">
        <authorList>
            <person name="Murphy D."/>
        </authorList>
    </citation>
    <scope>NUCLEOTIDE SEQUENCE [LARGE SCALE GENOMIC DNA]</scope>
    <source>
        <strain evidence="12">K00500041</strain>
    </source>
</reference>
<dbReference type="EMBL" id="JAGIZI010000031">
    <property type="protein sequence ID" value="MBP0684780.1"/>
    <property type="molecule type" value="Genomic_DNA"/>
</dbReference>
<evidence type="ECO:0000313" key="34">
    <source>
        <dbReference type="Proteomes" id="UP000300237"/>
    </source>
</evidence>
<gene>
    <name evidence="15" type="primary">hypB</name>
    <name evidence="4" type="synonym">hypB_1</name>
    <name evidence="17" type="synonym">hypB_2</name>
    <name evidence="17" type="ORF">A4S10_02982</name>
    <name evidence="19" type="ORF">DKC2_3041</name>
    <name evidence="18" type="ORF">DSJ38_20985</name>
    <name evidence="6" type="ORF">ERS007657_00213</name>
    <name evidence="10" type="ORF">ERS007661_02988</name>
    <name evidence="11" type="ORF">ERS007679_00608</name>
    <name evidence="4" type="ORF">ERS007681_01451</name>
    <name evidence="5" type="ORF">ERS007688_00823</name>
    <name evidence="12" type="ORF">ERS007703_01449</name>
    <name evidence="14" type="ORF">ERS007720_03122</name>
    <name evidence="15" type="ORF">ERS007739_00145</name>
    <name evidence="13" type="ORF">ERS007741_00270</name>
    <name evidence="7" type="ORF">ERS027646_00796</name>
    <name evidence="8" type="ORF">ERS027661_02213</name>
    <name evidence="9" type="ORF">ERS094118_02229</name>
    <name evidence="16" type="ORF">J8J21_17005</name>
</gene>
<accession>A0A045GPZ8</accession>
<dbReference type="Proteomes" id="UP000049023">
    <property type="component" value="Unassembled WGS sequence"/>
</dbReference>
<evidence type="ECO:0000313" key="11">
    <source>
        <dbReference type="EMBL" id="COU90403.1"/>
    </source>
</evidence>
<dbReference type="EMBL" id="CFOE01000147">
    <property type="protein sequence ID" value="CFE39079.1"/>
    <property type="molecule type" value="Genomic_DNA"/>
</dbReference>
<evidence type="ECO:0000313" key="14">
    <source>
        <dbReference type="EMBL" id="COW70630.1"/>
    </source>
</evidence>
<dbReference type="Proteomes" id="UP000189452">
    <property type="component" value="Chromosome"/>
</dbReference>
<dbReference type="GO" id="GO:0005525">
    <property type="term" value="F:GTP binding"/>
    <property type="evidence" value="ECO:0007669"/>
    <property type="project" value="UniProtKB-KW"/>
</dbReference>
<evidence type="ECO:0000313" key="22">
    <source>
        <dbReference type="Proteomes" id="UP000039217"/>
    </source>
</evidence>
<dbReference type="EMBL" id="LR027516">
    <property type="protein sequence ID" value="VCU51139.1"/>
    <property type="molecule type" value="Genomic_DNA"/>
</dbReference>
<dbReference type="GO" id="GO:0051604">
    <property type="term" value="P:protein maturation"/>
    <property type="evidence" value="ECO:0007669"/>
    <property type="project" value="InterPro"/>
</dbReference>
<dbReference type="Proteomes" id="UP000046947">
    <property type="component" value="Unassembled WGS sequence"/>
</dbReference>
<reference evidence="18 33" key="5">
    <citation type="journal article" date="2017" name="N. Engl. J. Med.">
        <title>Transmission of Extensively Drug-Resistant Tuberculosis in South Africa.</title>
        <authorList>
            <person name="Shah N.S."/>
            <person name="Auld S.C."/>
            <person name="Brust J.C."/>
            <person name="Mathema B."/>
            <person name="Ismail N."/>
            <person name="Moodley P."/>
            <person name="Mlisana K."/>
            <person name="Allana S."/>
            <person name="Campbell A."/>
            <person name="Mthiyane T."/>
            <person name="Morris N."/>
            <person name="Mpangase P."/>
            <person name="van der Meulen H."/>
            <person name="Omar S.V."/>
            <person name="Brown T.S."/>
            <person name="Narechania A."/>
            <person name="Shaskina E."/>
            <person name="Kapwata T."/>
            <person name="Kreiswirth B."/>
            <person name="Gandhi N.R."/>
        </authorList>
    </citation>
    <scope>NUCLEOTIDE SEQUENCE [LARGE SCALE GENOMIC DNA]</scope>
    <source>
        <strain evidence="18 33">32301_S10</strain>
    </source>
</reference>
<evidence type="ECO:0000313" key="18">
    <source>
        <dbReference type="EMBL" id="REQ47964.1"/>
    </source>
</evidence>
<evidence type="ECO:0000313" key="35">
    <source>
        <dbReference type="Proteomes" id="UP000671119"/>
    </source>
</evidence>
<evidence type="ECO:0000256" key="3">
    <source>
        <dbReference type="ARBA" id="ARBA00023134"/>
    </source>
</evidence>
<dbReference type="PANTHER" id="PTHR30134">
    <property type="entry name" value="HYDROGENASE PROTEIN ASSEMBLY PROTEIN, NICKEL CHAPERONE"/>
    <property type="match status" value="1"/>
</dbReference>
<reference evidence="20 21" key="2">
    <citation type="submission" date="2015-03" db="EMBL/GenBank/DDBJ databases">
        <authorList>
            <consortium name="Pathogen Informatics"/>
        </authorList>
    </citation>
    <scope>NUCLEOTIDE SEQUENCE [LARGE SCALE GENOMIC DNA]</scope>
    <source>
        <strain evidence="7 29">Bir 172</strain>
        <strain evidence="8 30">Bir 187</strain>
        <strain evidence="6 25">C09601061</strain>
        <strain evidence="10 22">D00501624</strain>
        <strain evidence="11 24">G09801536</strain>
        <strain evidence="4 27">G09901357</strain>
        <strain evidence="5 26">H09601792</strain>
        <strain evidence="20">K00500041</strain>
        <strain evidence="14 23">M09401471</strain>
        <strain evidence="21">N09902308</strain>
        <strain evidence="13 28">P00601463</strain>
    </source>
</reference>
<evidence type="ECO:0000313" key="20">
    <source>
        <dbReference type="Proteomes" id="UP000038802"/>
    </source>
</evidence>